<proteinExistence type="predicted"/>
<dbReference type="Proteomes" id="UP000218231">
    <property type="component" value="Unassembled WGS sequence"/>
</dbReference>
<keyword evidence="2" id="KW-1185">Reference proteome</keyword>
<sequence>MSSNIEFLEKLVSPYFLFKIVKFPLIFKISEIFEIMPAEKVGDAFTTVATPLDEHQYWTTLVVGSHIWMFTRKFVNQPSFNWGHRPTFAGGYAVCYDTNTNQWGEKKEYPPVSQDENVEEVLFVLNGSIYMLLHPNFGSFSVLLMFKWNGHRFEHTQIFQNFETIRLSDSKTRVEAIACDGEMADVTFIVANINGDMHVFKLTSAGAMELLLKVPDDVNNMRGQAVSAALFGGKLFIFFGVHGCGFRWEKNRLIVVDVQNKTAQAVQIPGDFSDGPRCGFTGAHARGVHANEWIHVGGSEQVGMTGSKFCAFAWKLGELPENPEWKLVAENLPEGELAIVNGTVYSLTKEGTFKITA</sequence>
<dbReference type="STRING" id="2018661.A0A2A2L3I9"/>
<protein>
    <submittedName>
        <fullName evidence="1">Uncharacterized protein</fullName>
    </submittedName>
</protein>
<gene>
    <name evidence="1" type="ORF">WR25_03339</name>
</gene>
<dbReference type="EMBL" id="LIAE01007228">
    <property type="protein sequence ID" value="PAV80752.1"/>
    <property type="molecule type" value="Genomic_DNA"/>
</dbReference>
<dbReference type="SUPFAM" id="SSF50965">
    <property type="entry name" value="Galactose oxidase, central domain"/>
    <property type="match status" value="1"/>
</dbReference>
<reference evidence="1 2" key="1">
    <citation type="journal article" date="2017" name="Curr. Biol.">
        <title>Genome architecture and evolution of a unichromosomal asexual nematode.</title>
        <authorList>
            <person name="Fradin H."/>
            <person name="Zegar C."/>
            <person name="Gutwein M."/>
            <person name="Lucas J."/>
            <person name="Kovtun M."/>
            <person name="Corcoran D."/>
            <person name="Baugh L.R."/>
            <person name="Kiontke K."/>
            <person name="Gunsalus K."/>
            <person name="Fitch D.H."/>
            <person name="Piano F."/>
        </authorList>
    </citation>
    <scope>NUCLEOTIDE SEQUENCE [LARGE SCALE GENOMIC DNA]</scope>
    <source>
        <strain evidence="1">PF1309</strain>
    </source>
</reference>
<dbReference type="AlphaFoldDB" id="A0A2A2L3I9"/>
<name>A0A2A2L3I9_9BILA</name>
<organism evidence="1 2">
    <name type="scientific">Diploscapter pachys</name>
    <dbReference type="NCBI Taxonomy" id="2018661"/>
    <lineage>
        <taxon>Eukaryota</taxon>
        <taxon>Metazoa</taxon>
        <taxon>Ecdysozoa</taxon>
        <taxon>Nematoda</taxon>
        <taxon>Chromadorea</taxon>
        <taxon>Rhabditida</taxon>
        <taxon>Rhabditina</taxon>
        <taxon>Rhabditomorpha</taxon>
        <taxon>Rhabditoidea</taxon>
        <taxon>Rhabditidae</taxon>
        <taxon>Diploscapter</taxon>
    </lineage>
</organism>
<dbReference type="InterPro" id="IPR011043">
    <property type="entry name" value="Gal_Oxase/kelch_b-propeller"/>
</dbReference>
<evidence type="ECO:0000313" key="2">
    <source>
        <dbReference type="Proteomes" id="UP000218231"/>
    </source>
</evidence>
<comment type="caution">
    <text evidence="1">The sequence shown here is derived from an EMBL/GenBank/DDBJ whole genome shotgun (WGS) entry which is preliminary data.</text>
</comment>
<accession>A0A2A2L3I9</accession>
<evidence type="ECO:0000313" key="1">
    <source>
        <dbReference type="EMBL" id="PAV80752.1"/>
    </source>
</evidence>
<dbReference type="OrthoDB" id="5867838at2759"/>